<gene>
    <name evidence="1" type="ORF">KDK95_29135</name>
</gene>
<dbReference type="PANTHER" id="PTHR23404">
    <property type="entry name" value="MOLYBDOPTERIN SYNTHASE RELATED"/>
    <property type="match status" value="1"/>
</dbReference>
<name>A0A941EHB9_9ACTN</name>
<dbReference type="InterPro" id="IPR003448">
    <property type="entry name" value="Mopterin_biosynth_MoaE"/>
</dbReference>
<dbReference type="GO" id="GO:0006777">
    <property type="term" value="P:Mo-molybdopterin cofactor biosynthetic process"/>
    <property type="evidence" value="ECO:0007669"/>
    <property type="project" value="InterPro"/>
</dbReference>
<keyword evidence="2" id="KW-1185">Reference proteome</keyword>
<dbReference type="InterPro" id="IPR036563">
    <property type="entry name" value="MoaE_sf"/>
</dbReference>
<proteinExistence type="predicted"/>
<reference evidence="1" key="1">
    <citation type="submission" date="2021-04" db="EMBL/GenBank/DDBJ databases">
        <title>Genome based classification of Actinospica acidithermotolerans sp. nov., an actinobacterium isolated from an Indonesian hot spring.</title>
        <authorList>
            <person name="Kusuma A.B."/>
            <person name="Putra K.E."/>
            <person name="Nafisah S."/>
            <person name="Loh J."/>
            <person name="Nouioui I."/>
            <person name="Goodfellow M."/>
        </authorList>
    </citation>
    <scope>NUCLEOTIDE SEQUENCE</scope>
    <source>
        <strain evidence="1">MGRD01-02</strain>
    </source>
</reference>
<dbReference type="RefSeq" id="WP_212521529.1">
    <property type="nucleotide sequence ID" value="NZ_JAGSOH010000130.1"/>
</dbReference>
<comment type="caution">
    <text evidence="1">The sequence shown here is derived from an EMBL/GenBank/DDBJ whole genome shotgun (WGS) entry which is preliminary data.</text>
</comment>
<protein>
    <submittedName>
        <fullName evidence="1">Molybdenum cofactor biosynthesis protein MoaE</fullName>
    </submittedName>
</protein>
<dbReference type="AlphaFoldDB" id="A0A941EHB9"/>
<dbReference type="Gene3D" id="3.90.1170.40">
    <property type="entry name" value="Molybdopterin biosynthesis MoaE subunit"/>
    <property type="match status" value="1"/>
</dbReference>
<dbReference type="EMBL" id="JAGSOH010000130">
    <property type="protein sequence ID" value="MBR7830403.1"/>
    <property type="molecule type" value="Genomic_DNA"/>
</dbReference>
<accession>A0A941EHB9</accession>
<dbReference type="Pfam" id="PF02391">
    <property type="entry name" value="MoaE"/>
    <property type="match status" value="1"/>
</dbReference>
<dbReference type="Proteomes" id="UP000676325">
    <property type="component" value="Unassembled WGS sequence"/>
</dbReference>
<organism evidence="1 2">
    <name type="scientific">Actinospica acidithermotolerans</name>
    <dbReference type="NCBI Taxonomy" id="2828514"/>
    <lineage>
        <taxon>Bacteria</taxon>
        <taxon>Bacillati</taxon>
        <taxon>Actinomycetota</taxon>
        <taxon>Actinomycetes</taxon>
        <taxon>Catenulisporales</taxon>
        <taxon>Actinospicaceae</taxon>
        <taxon>Actinospica</taxon>
    </lineage>
</organism>
<evidence type="ECO:0000313" key="2">
    <source>
        <dbReference type="Proteomes" id="UP000676325"/>
    </source>
</evidence>
<sequence length="147" mass="15341">MRDDGVVTSIHVEIRTEPLSVDALLALAADPTAGGTAVFVGTVRDHTPEAPGAVVTGLEYEAHPEARGLLREVAEKVAADHDVIALAAEHRVGPLQVGEAAVVVVASAAHRAEAFAACRALIDTLKAEVPIWKREGFADGTHTWVGV</sequence>
<dbReference type="SUPFAM" id="SSF54690">
    <property type="entry name" value="Molybdopterin synthase subunit MoaE"/>
    <property type="match status" value="1"/>
</dbReference>
<evidence type="ECO:0000313" key="1">
    <source>
        <dbReference type="EMBL" id="MBR7830403.1"/>
    </source>
</evidence>